<comment type="caution">
    <text evidence="2">The sequence shown here is derived from an EMBL/GenBank/DDBJ whole genome shotgun (WGS) entry which is preliminary data.</text>
</comment>
<keyword evidence="1" id="KW-1133">Transmembrane helix</keyword>
<dbReference type="EMBL" id="PYFT01000001">
    <property type="protein sequence ID" value="PSR53071.1"/>
    <property type="molecule type" value="Genomic_DNA"/>
</dbReference>
<organism evidence="2 3">
    <name type="scientific">Adhaeribacter arboris</name>
    <dbReference type="NCBI Taxonomy" id="2072846"/>
    <lineage>
        <taxon>Bacteria</taxon>
        <taxon>Pseudomonadati</taxon>
        <taxon>Bacteroidota</taxon>
        <taxon>Cytophagia</taxon>
        <taxon>Cytophagales</taxon>
        <taxon>Hymenobacteraceae</taxon>
        <taxon>Adhaeribacter</taxon>
    </lineage>
</organism>
<gene>
    <name evidence="2" type="ORF">AHMF7605_05790</name>
</gene>
<feature type="transmembrane region" description="Helical" evidence="1">
    <location>
        <begin position="43"/>
        <end position="68"/>
    </location>
</feature>
<keyword evidence="3" id="KW-1185">Reference proteome</keyword>
<evidence type="ECO:0000313" key="3">
    <source>
        <dbReference type="Proteomes" id="UP000240357"/>
    </source>
</evidence>
<dbReference type="AlphaFoldDB" id="A0A2T2YC23"/>
<name>A0A2T2YC23_9BACT</name>
<accession>A0A2T2YC23</accession>
<protein>
    <submittedName>
        <fullName evidence="2">Uncharacterized protein</fullName>
    </submittedName>
</protein>
<dbReference type="Proteomes" id="UP000240357">
    <property type="component" value="Unassembled WGS sequence"/>
</dbReference>
<feature type="transmembrane region" description="Helical" evidence="1">
    <location>
        <begin position="12"/>
        <end position="31"/>
    </location>
</feature>
<evidence type="ECO:0000256" key="1">
    <source>
        <dbReference type="SAM" id="Phobius"/>
    </source>
</evidence>
<proteinExistence type="predicted"/>
<keyword evidence="1" id="KW-0472">Membrane</keyword>
<keyword evidence="1" id="KW-0812">Transmembrane</keyword>
<sequence length="74" mass="8916">MYYSTVKSNSQYLICFLTIVYLLDFTTYYLYINLKLIVFQKLYLIILSNLELALIRSFFYLVVPIYCVNKYPVD</sequence>
<reference evidence="2 3" key="1">
    <citation type="submission" date="2018-03" db="EMBL/GenBank/DDBJ databases">
        <title>Adhaeribacter sp. HMF7605 Genome sequencing and assembly.</title>
        <authorList>
            <person name="Kang H."/>
            <person name="Kang J."/>
            <person name="Cha I."/>
            <person name="Kim H."/>
            <person name="Joh K."/>
        </authorList>
    </citation>
    <scope>NUCLEOTIDE SEQUENCE [LARGE SCALE GENOMIC DNA]</scope>
    <source>
        <strain evidence="2 3">HMF7605</strain>
    </source>
</reference>
<evidence type="ECO:0000313" key="2">
    <source>
        <dbReference type="EMBL" id="PSR53071.1"/>
    </source>
</evidence>